<dbReference type="AlphaFoldDB" id="A0A6G4A763"/>
<dbReference type="EMBL" id="JAAIKT010000001">
    <property type="protein sequence ID" value="NEW69236.1"/>
    <property type="molecule type" value="Genomic_DNA"/>
</dbReference>
<keyword evidence="2" id="KW-1185">Reference proteome</keyword>
<sequence>MITMNAQGDIVDQARSAGADISDGPGFVQAMYLMDRAWSAAPQRWAIRTSGRR</sequence>
<reference evidence="1" key="1">
    <citation type="submission" date="2020-02" db="EMBL/GenBank/DDBJ databases">
        <title>A new Streptomyces sp. for controlling soil-borne diseases.</title>
        <authorList>
            <person name="Li X."/>
            <person name="Tian Y."/>
            <person name="Gao K."/>
        </authorList>
    </citation>
    <scope>NUCLEOTIDE SEQUENCE [LARGE SCALE GENOMIC DNA]</scope>
    <source>
        <strain evidence="1">0250</strain>
    </source>
</reference>
<gene>
    <name evidence="1" type="ORF">G4H13_02165</name>
</gene>
<proteinExistence type="predicted"/>
<dbReference type="Proteomes" id="UP000476310">
    <property type="component" value="Unassembled WGS sequence"/>
</dbReference>
<comment type="caution">
    <text evidence="1">The sequence shown here is derived from an EMBL/GenBank/DDBJ whole genome shotgun (WGS) entry which is preliminary data.</text>
</comment>
<accession>A0A6G4A763</accession>
<dbReference type="RefSeq" id="WP_164423078.1">
    <property type="nucleotide sequence ID" value="NZ_JAAIKT010000001.1"/>
</dbReference>
<evidence type="ECO:0000313" key="2">
    <source>
        <dbReference type="Proteomes" id="UP000476310"/>
    </source>
</evidence>
<protein>
    <submittedName>
        <fullName evidence="1">Uncharacterized protein</fullName>
    </submittedName>
</protein>
<name>A0A6G4A763_9ACTN</name>
<evidence type="ECO:0000313" key="1">
    <source>
        <dbReference type="EMBL" id="NEW69236.1"/>
    </source>
</evidence>
<organism evidence="1 2">
    <name type="scientific">Streptomyces rhizosphaericus</name>
    <dbReference type="NCBI Taxonomy" id="114699"/>
    <lineage>
        <taxon>Bacteria</taxon>
        <taxon>Bacillati</taxon>
        <taxon>Actinomycetota</taxon>
        <taxon>Actinomycetes</taxon>
        <taxon>Kitasatosporales</taxon>
        <taxon>Streptomycetaceae</taxon>
        <taxon>Streptomyces</taxon>
        <taxon>Streptomyces violaceusniger group</taxon>
    </lineage>
</organism>